<feature type="transmembrane region" description="Helical" evidence="1">
    <location>
        <begin position="221"/>
        <end position="237"/>
    </location>
</feature>
<feature type="transmembrane region" description="Helical" evidence="1">
    <location>
        <begin position="284"/>
        <end position="301"/>
    </location>
</feature>
<feature type="transmembrane region" description="Helical" evidence="1">
    <location>
        <begin position="112"/>
        <end position="134"/>
    </location>
</feature>
<protein>
    <submittedName>
        <fullName evidence="2">Uncharacterized protein</fullName>
    </submittedName>
</protein>
<dbReference type="EMBL" id="FZPH01000009">
    <property type="protein sequence ID" value="SNT55463.1"/>
    <property type="molecule type" value="Genomic_DNA"/>
</dbReference>
<feature type="transmembrane region" description="Helical" evidence="1">
    <location>
        <begin position="26"/>
        <end position="44"/>
    </location>
</feature>
<dbReference type="Proteomes" id="UP000198362">
    <property type="component" value="Unassembled WGS sequence"/>
</dbReference>
<name>A0A239NLY3_9ACTN</name>
<keyword evidence="1" id="KW-0472">Membrane</keyword>
<feature type="transmembrane region" description="Helical" evidence="1">
    <location>
        <begin position="165"/>
        <end position="187"/>
    </location>
</feature>
<feature type="transmembrane region" description="Helical" evidence="1">
    <location>
        <begin position="330"/>
        <end position="354"/>
    </location>
</feature>
<accession>A0A239NLY3</accession>
<keyword evidence="3" id="KW-1185">Reference proteome</keyword>
<keyword evidence="1" id="KW-1133">Transmembrane helix</keyword>
<feature type="transmembrane region" description="Helical" evidence="1">
    <location>
        <begin position="193"/>
        <end position="214"/>
    </location>
</feature>
<evidence type="ECO:0000256" key="1">
    <source>
        <dbReference type="SAM" id="Phobius"/>
    </source>
</evidence>
<dbReference type="RefSeq" id="WP_089252069.1">
    <property type="nucleotide sequence ID" value="NZ_FZPH01000009.1"/>
</dbReference>
<feature type="transmembrane region" description="Helical" evidence="1">
    <location>
        <begin position="140"/>
        <end position="158"/>
    </location>
</feature>
<sequence>MMLLVAWTVAYGVVLALVDSRPGVVSVVVGWAVVPLLWIALKQFRWVFGRVPRLTDPAAQLLSAAVAALPAGRQGWGRAMLAELASVEGRAARWRFALSCVRATLSLPPAGGWPVLAAVVALTVAAVATVGRAATPTLTVFAMTFAGLVGALVVLAVARSHRPRLPLPAVVVTLGVASAIAATGWFLQREPTANLPAPAAVSLAAALAGCLLVAFDGGRPVRLAPVAGVVFALWFLLSNRVGEPPAVLVPVLGATLVLLPMAAFFLPAFLAGRAAHSWWAGLRAALWTLAVATPLTYAVWLPEALRRHAIDGRTLDGELIAPAATNLSDALVFCLAIFPILGLVVGLAGAGLGARDGRQGGPRTNSVVQ</sequence>
<keyword evidence="1" id="KW-0812">Transmembrane</keyword>
<organism evidence="2 3">
    <name type="scientific">Asanoa hainanensis</name>
    <dbReference type="NCBI Taxonomy" id="560556"/>
    <lineage>
        <taxon>Bacteria</taxon>
        <taxon>Bacillati</taxon>
        <taxon>Actinomycetota</taxon>
        <taxon>Actinomycetes</taxon>
        <taxon>Micromonosporales</taxon>
        <taxon>Micromonosporaceae</taxon>
        <taxon>Asanoa</taxon>
    </lineage>
</organism>
<proteinExistence type="predicted"/>
<dbReference type="OrthoDB" id="3292770at2"/>
<evidence type="ECO:0000313" key="3">
    <source>
        <dbReference type="Proteomes" id="UP000198362"/>
    </source>
</evidence>
<feature type="transmembrane region" description="Helical" evidence="1">
    <location>
        <begin position="249"/>
        <end position="272"/>
    </location>
</feature>
<gene>
    <name evidence="2" type="ORF">SAMN05421812_109222</name>
</gene>
<dbReference type="AlphaFoldDB" id="A0A239NLY3"/>
<reference evidence="2 3" key="1">
    <citation type="submission" date="2017-06" db="EMBL/GenBank/DDBJ databases">
        <authorList>
            <person name="Kim H.J."/>
            <person name="Triplett B.A."/>
        </authorList>
    </citation>
    <scope>NUCLEOTIDE SEQUENCE [LARGE SCALE GENOMIC DNA]</scope>
    <source>
        <strain evidence="2 3">CGMCC 4.5593</strain>
    </source>
</reference>
<evidence type="ECO:0000313" key="2">
    <source>
        <dbReference type="EMBL" id="SNT55463.1"/>
    </source>
</evidence>